<gene>
    <name evidence="1" type="ORF">P154DRAFT_103746</name>
</gene>
<dbReference type="EMBL" id="ML977573">
    <property type="protein sequence ID" value="KAF2003335.1"/>
    <property type="molecule type" value="Genomic_DNA"/>
</dbReference>
<sequence>MFICTAEFTVLAENRGSSLLPKVKFRPKLPSRTHALPRRHRMWRDVSLNAHTHTQAYTAP</sequence>
<name>A0A6A5WW74_9PLEO</name>
<protein>
    <submittedName>
        <fullName evidence="1">Uncharacterized protein</fullName>
    </submittedName>
</protein>
<proteinExistence type="predicted"/>
<dbReference type="Proteomes" id="UP000799779">
    <property type="component" value="Unassembled WGS sequence"/>
</dbReference>
<evidence type="ECO:0000313" key="2">
    <source>
        <dbReference type="Proteomes" id="UP000799779"/>
    </source>
</evidence>
<accession>A0A6A5WW74</accession>
<organism evidence="1 2">
    <name type="scientific">Amniculicola lignicola CBS 123094</name>
    <dbReference type="NCBI Taxonomy" id="1392246"/>
    <lineage>
        <taxon>Eukaryota</taxon>
        <taxon>Fungi</taxon>
        <taxon>Dikarya</taxon>
        <taxon>Ascomycota</taxon>
        <taxon>Pezizomycotina</taxon>
        <taxon>Dothideomycetes</taxon>
        <taxon>Pleosporomycetidae</taxon>
        <taxon>Pleosporales</taxon>
        <taxon>Amniculicolaceae</taxon>
        <taxon>Amniculicola</taxon>
    </lineage>
</organism>
<evidence type="ECO:0000313" key="1">
    <source>
        <dbReference type="EMBL" id="KAF2003335.1"/>
    </source>
</evidence>
<reference evidence="1" key="1">
    <citation type="journal article" date="2020" name="Stud. Mycol.">
        <title>101 Dothideomycetes genomes: a test case for predicting lifestyles and emergence of pathogens.</title>
        <authorList>
            <person name="Haridas S."/>
            <person name="Albert R."/>
            <person name="Binder M."/>
            <person name="Bloem J."/>
            <person name="Labutti K."/>
            <person name="Salamov A."/>
            <person name="Andreopoulos B."/>
            <person name="Baker S."/>
            <person name="Barry K."/>
            <person name="Bills G."/>
            <person name="Bluhm B."/>
            <person name="Cannon C."/>
            <person name="Castanera R."/>
            <person name="Culley D."/>
            <person name="Daum C."/>
            <person name="Ezra D."/>
            <person name="Gonzalez J."/>
            <person name="Henrissat B."/>
            <person name="Kuo A."/>
            <person name="Liang C."/>
            <person name="Lipzen A."/>
            <person name="Lutzoni F."/>
            <person name="Magnuson J."/>
            <person name="Mondo S."/>
            <person name="Nolan M."/>
            <person name="Ohm R."/>
            <person name="Pangilinan J."/>
            <person name="Park H.-J."/>
            <person name="Ramirez L."/>
            <person name="Alfaro M."/>
            <person name="Sun H."/>
            <person name="Tritt A."/>
            <person name="Yoshinaga Y."/>
            <person name="Zwiers L.-H."/>
            <person name="Turgeon B."/>
            <person name="Goodwin S."/>
            <person name="Spatafora J."/>
            <person name="Crous P."/>
            <person name="Grigoriev I."/>
        </authorList>
    </citation>
    <scope>NUCLEOTIDE SEQUENCE</scope>
    <source>
        <strain evidence="1">CBS 123094</strain>
    </source>
</reference>
<keyword evidence="2" id="KW-1185">Reference proteome</keyword>
<dbReference type="AlphaFoldDB" id="A0A6A5WW74"/>